<protein>
    <submittedName>
        <fullName evidence="2">Uncharacterized protein</fullName>
    </submittedName>
</protein>
<dbReference type="AlphaFoldDB" id="A0A9W8GUK7"/>
<sequence>MKTSLTIASLLAASLVAAAPANPTATSTPPSHHLHTFTDNNGYTLLIDEANYELGGFIAGVSGVDGIYDADDVEPMSGTDTWVDVHDGIYAVIDYEHPRHYTVYNSAGSPIETISHAYTSPASGGVHSTEPAHYLMTFVNQDKETLLIDQAVSTAAILQVGVVGIDGIYTIPAGGFPVGKETGTDTWVDSVNGIVAVIDNANPNYYTIYDASSNPIETVNITPTPTMPMHYLQTFTNAKHQTVKFDHFVNGIGAYVIGSDGVDGIYTGVPFPHKEHSTGMDTWINGPNGARVVIDYEHPYTYTAFDSSLNPIETGSFPLPSPAPTGSGHSTAEPTHHLRTFTNQNSKTIVIDYAQPGVALAENGIIGVDGFYYASDDLPHSGTDTWVNDLDGVKAIIDNAHPNHYTVYDSSDNPIETVSL</sequence>
<gene>
    <name evidence="2" type="ORF">GGI19_003245</name>
</gene>
<feature type="chain" id="PRO_5040818970" evidence="1">
    <location>
        <begin position="19"/>
        <end position="420"/>
    </location>
</feature>
<reference evidence="2" key="1">
    <citation type="submission" date="2022-07" db="EMBL/GenBank/DDBJ databases">
        <title>Phylogenomic reconstructions and comparative analyses of Kickxellomycotina fungi.</title>
        <authorList>
            <person name="Reynolds N.K."/>
            <person name="Stajich J.E."/>
            <person name="Barry K."/>
            <person name="Grigoriev I.V."/>
            <person name="Crous P."/>
            <person name="Smith M.E."/>
        </authorList>
    </citation>
    <scope>NUCLEOTIDE SEQUENCE</scope>
    <source>
        <strain evidence="2">BCRC 34297</strain>
    </source>
</reference>
<keyword evidence="3" id="KW-1185">Reference proteome</keyword>
<dbReference type="OrthoDB" id="5525053at2759"/>
<accession>A0A9W8GUK7</accession>
<proteinExistence type="predicted"/>
<feature type="signal peptide" evidence="1">
    <location>
        <begin position="1"/>
        <end position="18"/>
    </location>
</feature>
<dbReference type="EMBL" id="JANBUH010000204">
    <property type="protein sequence ID" value="KAJ2753287.1"/>
    <property type="molecule type" value="Genomic_DNA"/>
</dbReference>
<organism evidence="2 3">
    <name type="scientific">Coemansia pectinata</name>
    <dbReference type="NCBI Taxonomy" id="1052879"/>
    <lineage>
        <taxon>Eukaryota</taxon>
        <taxon>Fungi</taxon>
        <taxon>Fungi incertae sedis</taxon>
        <taxon>Zoopagomycota</taxon>
        <taxon>Kickxellomycotina</taxon>
        <taxon>Kickxellomycetes</taxon>
        <taxon>Kickxellales</taxon>
        <taxon>Kickxellaceae</taxon>
        <taxon>Coemansia</taxon>
    </lineage>
</organism>
<evidence type="ECO:0000313" key="2">
    <source>
        <dbReference type="EMBL" id="KAJ2753287.1"/>
    </source>
</evidence>
<dbReference type="Proteomes" id="UP001140011">
    <property type="component" value="Unassembled WGS sequence"/>
</dbReference>
<keyword evidence="1" id="KW-0732">Signal</keyword>
<evidence type="ECO:0000313" key="3">
    <source>
        <dbReference type="Proteomes" id="UP001140011"/>
    </source>
</evidence>
<evidence type="ECO:0000256" key="1">
    <source>
        <dbReference type="SAM" id="SignalP"/>
    </source>
</evidence>
<name>A0A9W8GUK7_9FUNG</name>
<comment type="caution">
    <text evidence="2">The sequence shown here is derived from an EMBL/GenBank/DDBJ whole genome shotgun (WGS) entry which is preliminary data.</text>
</comment>